<dbReference type="HOGENOM" id="CLU_2183112_0_0_1"/>
<evidence type="ECO:0000256" key="2">
    <source>
        <dbReference type="ARBA" id="ARBA00022980"/>
    </source>
</evidence>
<dbReference type="PANTHER" id="PTHR11594">
    <property type="entry name" value="40S RIBOSOMAL PROTEIN S27"/>
    <property type="match status" value="1"/>
</dbReference>
<dbReference type="GO" id="GO:0006412">
    <property type="term" value="P:translation"/>
    <property type="evidence" value="ECO:0007669"/>
    <property type="project" value="InterPro"/>
</dbReference>
<organism evidence="5">
    <name type="scientific">Rattus norvegicus</name>
    <name type="common">Rat</name>
    <dbReference type="NCBI Taxonomy" id="10116"/>
    <lineage>
        <taxon>Eukaryota</taxon>
        <taxon>Metazoa</taxon>
        <taxon>Chordata</taxon>
        <taxon>Craniata</taxon>
        <taxon>Vertebrata</taxon>
        <taxon>Euteleostomi</taxon>
        <taxon>Mammalia</taxon>
        <taxon>Eutheria</taxon>
        <taxon>Euarchontoglires</taxon>
        <taxon>Glires</taxon>
        <taxon>Rodentia</taxon>
        <taxon>Myomorpha</taxon>
        <taxon>Muroidea</taxon>
        <taxon>Muridae</taxon>
        <taxon>Murinae</taxon>
        <taxon>Rattus</taxon>
    </lineage>
</organism>
<keyword evidence="3" id="KW-0687">Ribonucleoprotein</keyword>
<dbReference type="SMR" id="Q6QI40"/>
<reference evidence="5" key="2">
    <citation type="submission" date="2004-02" db="EMBL/GenBank/DDBJ databases">
        <title>Liver regeneration after PH.</title>
        <authorList>
            <person name="Xu C.S."/>
            <person name="Zhang L."/>
            <person name="Chang C.F."/>
            <person name="Han H.P."/>
            <person name="Wang G.P."/>
            <person name="Chai L.Q."/>
            <person name="Yuan J.Y."/>
            <person name="Yang K.J."/>
            <person name="Zhao L.F."/>
            <person name="Ma H."/>
            <person name="Wang L."/>
            <person name="Wang S.F."/>
            <person name="Xing X.K."/>
            <person name="Shen G.M."/>
            <person name="Shi J.B."/>
            <person name="Rahman S."/>
            <person name="Wang Q.N."/>
            <person name="Zhang J.B."/>
        </authorList>
    </citation>
    <scope>NUCLEOTIDE SEQUENCE</scope>
</reference>
<feature type="compositionally biased region" description="Basic and acidic residues" evidence="4">
    <location>
        <begin position="1"/>
        <end position="22"/>
    </location>
</feature>
<protein>
    <submittedName>
        <fullName evidence="5">LRRGT00168</fullName>
    </submittedName>
    <submittedName>
        <fullName evidence="6">Ribosomal protein S27, pseudo 7</fullName>
    </submittedName>
</protein>
<sequence>MTSPREHPLAKDLHPCPEEEKRKYKKKRLVQSPNSYFVESAQLATTNRSKCQTLETSKNSFKFKAKVQCALLLTMRVHSHTVPDVSILCDSKSVGGHCQLRSTGKSPCL</sequence>
<evidence type="ECO:0000256" key="4">
    <source>
        <dbReference type="SAM" id="MobiDB-lite"/>
    </source>
</evidence>
<evidence type="ECO:0000256" key="1">
    <source>
        <dbReference type="ARBA" id="ARBA00022833"/>
    </source>
</evidence>
<dbReference type="AGR" id="RGD:15007990"/>
<reference evidence="6" key="3">
    <citation type="submission" date="2025-05" db="UniProtKB">
        <authorList>
            <consortium name="Ensembl"/>
        </authorList>
    </citation>
    <scope>IDENTIFICATION</scope>
    <source>
        <strain evidence="6">Brown Norway</strain>
    </source>
</reference>
<dbReference type="GO" id="GO:0022627">
    <property type="term" value="C:cytosolic small ribosomal subunit"/>
    <property type="evidence" value="ECO:0000318"/>
    <property type="project" value="GO_Central"/>
</dbReference>
<reference evidence="6 7" key="1">
    <citation type="journal article" date="2004" name="Nature">
        <title>Genome sequence of the Brown Norway rat yields insights into mammalian evolution.</title>
        <authorList>
            <consortium name="Rat Genome Sequencing Project Consortium"/>
            <person name="Gibbs R.A."/>
            <person name="Weinstock G.M."/>
            <person name="Metzker M.L."/>
            <person name="Muzny D.M."/>
            <person name="Sodergren E.J."/>
            <person name="Scherer S."/>
            <person name="Scott G."/>
            <person name="Steffen D."/>
            <person name="Worley K.C."/>
            <person name="Burch P.E."/>
            <person name="Okwuonu G."/>
            <person name="Hines S."/>
            <person name="Lewis L."/>
            <person name="Deramo C."/>
            <person name="Delgado O."/>
            <person name="Dugan-Rocha S."/>
            <person name="Miner G."/>
            <person name="Morgan M."/>
            <person name="Hawes A."/>
            <person name="Gill R."/>
            <person name="Holt R.A."/>
            <person name="Adams M.D."/>
            <person name="Amanatides P.G."/>
            <person name="Baden-Tillson H."/>
            <person name="Barnstead M."/>
            <person name="Chin S."/>
            <person name="Evans C.A."/>
            <person name="Ferriera S."/>
            <person name="Fosler C."/>
            <person name="Glodek A."/>
            <person name="Gu Z."/>
            <person name="Jennings D."/>
            <person name="Kraft C.L."/>
            <person name="Nguyen T."/>
            <person name="Pfannkoch C.M."/>
            <person name="Sitter C."/>
            <person name="Sutton G.G."/>
            <person name="Venter J.C."/>
            <person name="Woodage T."/>
            <person name="Smith D."/>
            <person name="Lee H.-M."/>
            <person name="Gustafson E."/>
            <person name="Cahill P."/>
            <person name="Kana A."/>
            <person name="Doucette-Stamm L."/>
            <person name="Weinstock K."/>
            <person name="Fechtel K."/>
            <person name="Weiss R.B."/>
            <person name="Dunn D.M."/>
            <person name="Green E.D."/>
            <person name="Blakesley R.W."/>
            <person name="Bouffard G.G."/>
            <person name="De Jong P.J."/>
            <person name="Osoegawa K."/>
            <person name="Zhu B."/>
            <person name="Marra M."/>
            <person name="Schein J."/>
            <person name="Bosdet I."/>
            <person name="Fjell C."/>
            <person name="Jones S."/>
            <person name="Krzywinski M."/>
            <person name="Mathewson C."/>
            <person name="Siddiqui A."/>
            <person name="Wye N."/>
            <person name="McPherson J."/>
            <person name="Zhao S."/>
            <person name="Fraser C.M."/>
            <person name="Shetty J."/>
            <person name="Shatsman S."/>
            <person name="Geer K."/>
            <person name="Chen Y."/>
            <person name="Abramzon S."/>
            <person name="Nierman W.C."/>
            <person name="Havlak P.H."/>
            <person name="Chen R."/>
            <person name="Durbin K.J."/>
            <person name="Egan A."/>
            <person name="Ren Y."/>
            <person name="Song X.-Z."/>
            <person name="Li B."/>
            <person name="Liu Y."/>
            <person name="Qin X."/>
            <person name="Cawley S."/>
            <person name="Cooney A.J."/>
            <person name="D'Souza L.M."/>
            <person name="Martin K."/>
            <person name="Wu J.Q."/>
            <person name="Gonzalez-Garay M.L."/>
            <person name="Jackson A.R."/>
            <person name="Kalafus K.J."/>
            <person name="McLeod M.P."/>
            <person name="Milosavljevic A."/>
            <person name="Virk D."/>
            <person name="Volkov A."/>
            <person name="Wheeler D.A."/>
            <person name="Zhang Z."/>
            <person name="Bailey J.A."/>
            <person name="Eichler E.E."/>
            <person name="Tuzun E."/>
            <person name="Birney E."/>
            <person name="Mongin E."/>
            <person name="Ureta-Vidal A."/>
            <person name="Woodwark C."/>
            <person name="Zdobnov E."/>
            <person name="Bork P."/>
            <person name="Suyama M."/>
            <person name="Torrents D."/>
            <person name="Alexandersson M."/>
            <person name="Trask B.J."/>
            <person name="Young J.M."/>
            <person name="Huang H."/>
            <person name="Wang H."/>
            <person name="Xing H."/>
            <person name="Daniels S."/>
            <person name="Gietzen D."/>
            <person name="Schmidt J."/>
            <person name="Stevens K."/>
            <person name="Vitt U."/>
            <person name="Wingrove J."/>
            <person name="Camara F."/>
            <person name="Mar Alba M."/>
            <person name="Abril J.F."/>
            <person name="Guigo R."/>
            <person name="Smit A."/>
            <person name="Dubchak I."/>
            <person name="Rubin E.M."/>
            <person name="Couronne O."/>
            <person name="Poliakov A."/>
            <person name="Huebner N."/>
            <person name="Ganten D."/>
            <person name="Goesele C."/>
            <person name="Hummel O."/>
            <person name="Kreitler T."/>
            <person name="Lee Y.-A."/>
            <person name="Monti J."/>
            <person name="Schulz H."/>
            <person name="Zimdahl H."/>
            <person name="Himmelbauer H."/>
            <person name="Lehrach H."/>
            <person name="Jacob H.J."/>
            <person name="Bromberg S."/>
            <person name="Gullings-Handley J."/>
            <person name="Jensen-Seaman M.I."/>
            <person name="Kwitek A.E."/>
            <person name="Lazar J."/>
            <person name="Pasko D."/>
            <person name="Tonellato P.J."/>
            <person name="Twigger S."/>
            <person name="Ponting C.P."/>
            <person name="Duarte J.M."/>
            <person name="Rice S."/>
            <person name="Goodstadt L."/>
            <person name="Beatson S.A."/>
            <person name="Emes R.D."/>
            <person name="Winter E.E."/>
            <person name="Webber C."/>
            <person name="Brandt P."/>
            <person name="Nyakatura G."/>
            <person name="Adetobi M."/>
            <person name="Chiaromonte F."/>
            <person name="Elnitski L."/>
            <person name="Eswara P."/>
            <person name="Hardison R.C."/>
            <person name="Hou M."/>
            <person name="Kolbe D."/>
            <person name="Makova K."/>
            <person name="Miller W."/>
            <person name="Nekrutenko A."/>
            <person name="Riemer C."/>
            <person name="Schwartz S."/>
            <person name="Taylor J."/>
            <person name="Yang S."/>
            <person name="Zhang Y."/>
            <person name="Lindpaintner K."/>
            <person name="Andrews T.D."/>
            <person name="Caccamo M."/>
            <person name="Clamp M."/>
            <person name="Clarke L."/>
            <person name="Curwen V."/>
            <person name="Durbin R.M."/>
            <person name="Eyras E."/>
            <person name="Searle S.M."/>
            <person name="Cooper G.M."/>
            <person name="Batzoglou S."/>
            <person name="Brudno M."/>
            <person name="Sidow A."/>
            <person name="Stone E.A."/>
            <person name="Payseur B.A."/>
            <person name="Bourque G."/>
            <person name="Lopez-Otin C."/>
            <person name="Puente X.S."/>
            <person name="Chakrabarti K."/>
            <person name="Chatterji S."/>
            <person name="Dewey C."/>
            <person name="Pachter L."/>
            <person name="Bray N."/>
            <person name="Yap V.B."/>
            <person name="Caspi A."/>
            <person name="Tesler G."/>
            <person name="Pevzner P.A."/>
            <person name="Haussler D."/>
            <person name="Roskin K.M."/>
            <person name="Baertsch R."/>
            <person name="Clawson H."/>
            <person name="Furey T.S."/>
            <person name="Hinrichs A.S."/>
            <person name="Karolchik D."/>
            <person name="Kent W.J."/>
            <person name="Rosenbloom K.R."/>
            <person name="Trumbower H."/>
            <person name="Weirauch M."/>
            <person name="Cooper D.N."/>
            <person name="Stenson P.D."/>
            <person name="Ma B."/>
            <person name="Brent M."/>
            <person name="Arumugam M."/>
            <person name="Shteynberg D."/>
            <person name="Copley R.R."/>
            <person name="Taylor M.S."/>
            <person name="Riethman H."/>
            <person name="Mudunuri U."/>
            <person name="Peterson J."/>
            <person name="Guyer M."/>
            <person name="Felsenfeld A."/>
            <person name="Old S."/>
            <person name="Mockrin S."/>
            <person name="Collins F.S."/>
        </authorList>
    </citation>
    <scope>NUCLEOTIDE SEQUENCE [LARGE SCALE GENOMIC DNA]</scope>
    <source>
        <strain evidence="6 7">Brown Norway</strain>
    </source>
</reference>
<dbReference type="EMBL" id="AY539919">
    <property type="protein sequence ID" value="AAS66259.1"/>
    <property type="molecule type" value="mRNA"/>
</dbReference>
<keyword evidence="7" id="KW-1185">Reference proteome</keyword>
<dbReference type="UCSC" id="RGD:2320911">
    <property type="organism name" value="rat"/>
</dbReference>
<dbReference type="InterPro" id="IPR000592">
    <property type="entry name" value="Ribosomal_eS27"/>
</dbReference>
<dbReference type="GO" id="GO:0003735">
    <property type="term" value="F:structural constituent of ribosome"/>
    <property type="evidence" value="ECO:0000318"/>
    <property type="project" value="GO_Central"/>
</dbReference>
<dbReference type="GO" id="GO:0000028">
    <property type="term" value="P:ribosomal small subunit assembly"/>
    <property type="evidence" value="ECO:0000318"/>
    <property type="project" value="GO_Central"/>
</dbReference>
<keyword evidence="2" id="KW-0689">Ribosomal protein</keyword>
<dbReference type="RGD" id="41328408">
    <property type="gene designation" value="Rps27-ps7"/>
</dbReference>
<evidence type="ECO:0000313" key="7">
    <source>
        <dbReference type="Proteomes" id="UP000002494"/>
    </source>
</evidence>
<feature type="region of interest" description="Disordered" evidence="4">
    <location>
        <begin position="1"/>
        <end position="24"/>
    </location>
</feature>
<dbReference type="RGD" id="15007990">
    <property type="gene designation" value="AABR07005886.1"/>
</dbReference>
<dbReference type="GO" id="GO:0003723">
    <property type="term" value="F:RNA binding"/>
    <property type="evidence" value="ECO:0000318"/>
    <property type="project" value="GO_Central"/>
</dbReference>
<dbReference type="Gene3D" id="2.20.25.100">
    <property type="entry name" value="Zn-binding ribosomal proteins"/>
    <property type="match status" value="1"/>
</dbReference>
<dbReference type="AGR" id="RGD:41328408"/>
<dbReference type="STRING" id="10116.ENSRNOP00000073014"/>
<dbReference type="Bgee" id="ENSRNOG00000053539">
    <property type="expression patterns" value="Expressed in quadriceps femoris and 1 other cell type or tissue"/>
</dbReference>
<dbReference type="AlphaFoldDB" id="Q6QI40"/>
<name>Q6QI40_RAT</name>
<dbReference type="Ensembl" id="ENSRNOT00000091049.3">
    <property type="protein sequence ID" value="ENSRNOP00000073014.1"/>
    <property type="gene ID" value="ENSRNOG00000053539.3"/>
</dbReference>
<evidence type="ECO:0000256" key="3">
    <source>
        <dbReference type="ARBA" id="ARBA00023274"/>
    </source>
</evidence>
<keyword evidence="1" id="KW-0862">Zinc</keyword>
<accession>Q6QI40</accession>
<dbReference type="InterPro" id="IPR023407">
    <property type="entry name" value="Ribosomal_eS27_Zn-bd_dom_sf"/>
</dbReference>
<gene>
    <name evidence="6 9" type="primary">Rps27-ps7</name>
    <name evidence="8" type="synonym">AABR07005886.1</name>
</gene>
<evidence type="ECO:0000313" key="6">
    <source>
        <dbReference type="Ensembl" id="ENSRNOP00000073014.1"/>
    </source>
</evidence>
<dbReference type="Proteomes" id="UP000002494">
    <property type="component" value="Chromosome 1"/>
</dbReference>
<evidence type="ECO:0000313" key="5">
    <source>
        <dbReference type="EMBL" id="AAS66259.1"/>
    </source>
</evidence>
<evidence type="ECO:0000313" key="8">
    <source>
        <dbReference type="RGD" id="15007990"/>
    </source>
</evidence>
<evidence type="ECO:0000313" key="9">
    <source>
        <dbReference type="RGD" id="41328408"/>
    </source>
</evidence>
<proteinExistence type="evidence at transcript level"/>